<accession>A0A6G1DMK1</accession>
<dbReference type="Proteomes" id="UP000479710">
    <property type="component" value="Unassembled WGS sequence"/>
</dbReference>
<organism evidence="1 2">
    <name type="scientific">Oryza meyeriana var. granulata</name>
    <dbReference type="NCBI Taxonomy" id="110450"/>
    <lineage>
        <taxon>Eukaryota</taxon>
        <taxon>Viridiplantae</taxon>
        <taxon>Streptophyta</taxon>
        <taxon>Embryophyta</taxon>
        <taxon>Tracheophyta</taxon>
        <taxon>Spermatophyta</taxon>
        <taxon>Magnoliopsida</taxon>
        <taxon>Liliopsida</taxon>
        <taxon>Poales</taxon>
        <taxon>Poaceae</taxon>
        <taxon>BOP clade</taxon>
        <taxon>Oryzoideae</taxon>
        <taxon>Oryzeae</taxon>
        <taxon>Oryzinae</taxon>
        <taxon>Oryza</taxon>
        <taxon>Oryza meyeriana</taxon>
    </lineage>
</organism>
<proteinExistence type="predicted"/>
<gene>
    <name evidence="1" type="ORF">E2562_023731</name>
</gene>
<evidence type="ECO:0000313" key="1">
    <source>
        <dbReference type="EMBL" id="KAF0913621.1"/>
    </source>
</evidence>
<reference evidence="1 2" key="1">
    <citation type="submission" date="2019-11" db="EMBL/GenBank/DDBJ databases">
        <title>Whole genome sequence of Oryza granulata.</title>
        <authorList>
            <person name="Li W."/>
        </authorList>
    </citation>
    <scope>NUCLEOTIDE SEQUENCE [LARGE SCALE GENOMIC DNA]</scope>
    <source>
        <strain evidence="2">cv. Menghai</strain>
        <tissue evidence="1">Leaf</tissue>
    </source>
</reference>
<protein>
    <submittedName>
        <fullName evidence="1">Uncharacterized protein</fullName>
    </submittedName>
</protein>
<dbReference type="AlphaFoldDB" id="A0A6G1DMK1"/>
<evidence type="ECO:0000313" key="2">
    <source>
        <dbReference type="Proteomes" id="UP000479710"/>
    </source>
</evidence>
<comment type="caution">
    <text evidence="1">The sequence shown here is derived from an EMBL/GenBank/DDBJ whole genome shotgun (WGS) entry which is preliminary data.</text>
</comment>
<name>A0A6G1DMK1_9ORYZ</name>
<dbReference type="EMBL" id="SPHZ02000006">
    <property type="protein sequence ID" value="KAF0913621.1"/>
    <property type="molecule type" value="Genomic_DNA"/>
</dbReference>
<keyword evidence="2" id="KW-1185">Reference proteome</keyword>
<sequence length="192" mass="20494">MIRNQPSQDYPTKPFCRASAQWRRCWNLRRKASGWCLDTTTSLGRSRNSFEITASMSCAVVDSGALMAQVTAAVLSHSHGSASVVNVVRMKHSSSSRRAAGSPSIAITVKRDDFGGCGRWVFYDGEHGRFCDGERHRFCAASVGDEVAPGSVARAAWGLLARGVADGVECDSEPGGAVLGRKHALCGRNGCS</sequence>